<dbReference type="EMBL" id="FOSZ01000004">
    <property type="protein sequence ID" value="SFL05418.1"/>
    <property type="molecule type" value="Genomic_DNA"/>
</dbReference>
<proteinExistence type="predicted"/>
<accession>A0A1I4EI28</accession>
<gene>
    <name evidence="1" type="ORF">SAMN04488036_104308</name>
</gene>
<evidence type="ECO:0008006" key="3">
    <source>
        <dbReference type="Google" id="ProtNLM"/>
    </source>
</evidence>
<dbReference type="STRING" id="1280847.SAMN04488036_104308"/>
<dbReference type="Proteomes" id="UP000198851">
    <property type="component" value="Unassembled WGS sequence"/>
</dbReference>
<reference evidence="2" key="1">
    <citation type="submission" date="2016-10" db="EMBL/GenBank/DDBJ databases">
        <authorList>
            <person name="Varghese N."/>
            <person name="Submissions S."/>
        </authorList>
    </citation>
    <scope>NUCLEOTIDE SEQUENCE [LARGE SCALE GENOMIC DNA]</scope>
    <source>
        <strain evidence="2">DSM 28453</strain>
    </source>
</reference>
<dbReference type="OrthoDB" id="564699at2"/>
<dbReference type="Pfam" id="PF10983">
    <property type="entry name" value="DUF2793"/>
    <property type="match status" value="1"/>
</dbReference>
<organism evidence="1 2">
    <name type="scientific">Shimia haliotis</name>
    <dbReference type="NCBI Taxonomy" id="1280847"/>
    <lineage>
        <taxon>Bacteria</taxon>
        <taxon>Pseudomonadati</taxon>
        <taxon>Pseudomonadota</taxon>
        <taxon>Alphaproteobacteria</taxon>
        <taxon>Rhodobacterales</taxon>
        <taxon>Roseobacteraceae</taxon>
    </lineage>
</organism>
<evidence type="ECO:0000313" key="1">
    <source>
        <dbReference type="EMBL" id="SFL05418.1"/>
    </source>
</evidence>
<dbReference type="RefSeq" id="WP_093324026.1">
    <property type="nucleotide sequence ID" value="NZ_FOSZ01000004.1"/>
</dbReference>
<keyword evidence="2" id="KW-1185">Reference proteome</keyword>
<name>A0A1I4EI28_9RHOB</name>
<evidence type="ECO:0000313" key="2">
    <source>
        <dbReference type="Proteomes" id="UP000198851"/>
    </source>
</evidence>
<dbReference type="InterPro" id="IPR021251">
    <property type="entry name" value="DUF2793"/>
</dbReference>
<sequence length="361" mass="37984">MPDRSPNLDMPFLIPSQAQKHVTHNEALQHLDAVVQLRVGAFGATLPPAAPEHGDCYALGTGASGDWAGQDGSLAYWDGTGWLFLTPVAGWRAWGQAEGEMRVYDDGDWRTQGHLGVNTHADTTNRLAVASDATLLTHDGAGHQVKVNKSSSADTASLVFQSNWSGRAEMGLAGQDNWSIKVSPDGAGWTEALTIDATTGVASGAAVQATPQDTTPGRLMRADYGYGPGNILSTVGQSAGTPTGGVMERGSNANGEYIKFADGTVECWSALNLTYVIPSKLAALWTYPVALINGVIVPNALLNVSSYNAGATPPINDLTGVYAGAIDVGSCYFQLFRNTGAADFLAGDQAQVRVRVLGRWF</sequence>
<dbReference type="AlphaFoldDB" id="A0A1I4EI28"/>
<protein>
    <recommendedName>
        <fullName evidence="3">DUF2793 domain-containing protein</fullName>
    </recommendedName>
</protein>